<dbReference type="Proteomes" id="UP000187406">
    <property type="component" value="Unassembled WGS sequence"/>
</dbReference>
<proteinExistence type="predicted"/>
<dbReference type="AlphaFoldDB" id="A0A1Q3AR34"/>
<keyword evidence="3" id="KW-1185">Reference proteome</keyword>
<protein>
    <recommendedName>
        <fullName evidence="4">DUF4219 domain-containing protein</fullName>
    </recommendedName>
</protein>
<name>A0A1Q3AR34_CEPFO</name>
<evidence type="ECO:0008006" key="4">
    <source>
        <dbReference type="Google" id="ProtNLM"/>
    </source>
</evidence>
<evidence type="ECO:0000313" key="2">
    <source>
        <dbReference type="EMBL" id="GAV58191.1"/>
    </source>
</evidence>
<comment type="caution">
    <text evidence="2">The sequence shown here is derived from an EMBL/GenBank/DDBJ whole genome shotgun (WGS) entry which is preliminary data.</text>
</comment>
<evidence type="ECO:0000256" key="1">
    <source>
        <dbReference type="SAM" id="MobiDB-lite"/>
    </source>
</evidence>
<reference evidence="3" key="1">
    <citation type="submission" date="2016-04" db="EMBL/GenBank/DDBJ databases">
        <title>Cephalotus genome sequencing.</title>
        <authorList>
            <person name="Fukushima K."/>
            <person name="Hasebe M."/>
            <person name="Fang X."/>
        </authorList>
    </citation>
    <scope>NUCLEOTIDE SEQUENCE [LARGE SCALE GENOMIC DNA]</scope>
    <source>
        <strain evidence="3">cv. St1</strain>
    </source>
</reference>
<feature type="compositionally biased region" description="Polar residues" evidence="1">
    <location>
        <begin position="62"/>
        <end position="72"/>
    </location>
</feature>
<dbReference type="OrthoDB" id="8017485at2759"/>
<organism evidence="2 3">
    <name type="scientific">Cephalotus follicularis</name>
    <name type="common">Albany pitcher plant</name>
    <dbReference type="NCBI Taxonomy" id="3775"/>
    <lineage>
        <taxon>Eukaryota</taxon>
        <taxon>Viridiplantae</taxon>
        <taxon>Streptophyta</taxon>
        <taxon>Embryophyta</taxon>
        <taxon>Tracheophyta</taxon>
        <taxon>Spermatophyta</taxon>
        <taxon>Magnoliopsida</taxon>
        <taxon>eudicotyledons</taxon>
        <taxon>Gunneridae</taxon>
        <taxon>Pentapetalae</taxon>
        <taxon>rosids</taxon>
        <taxon>fabids</taxon>
        <taxon>Oxalidales</taxon>
        <taxon>Cephalotaceae</taxon>
        <taxon>Cephalotus</taxon>
    </lineage>
</organism>
<evidence type="ECO:0000313" key="3">
    <source>
        <dbReference type="Proteomes" id="UP000187406"/>
    </source>
</evidence>
<gene>
    <name evidence="2" type="ORF">CFOL_v3_01725</name>
</gene>
<sequence length="99" mass="11020">MNLNMGVEGSSITRPPYFDWNNYSFWKTKITIFIQSLDYQLWNIIVNGPKVPTKTIEGVATHNDTPGPSSPESVAPTPRLSLPSETHIIGSVDQSFRNA</sequence>
<dbReference type="InParanoid" id="A0A1Q3AR34"/>
<dbReference type="EMBL" id="BDDD01000059">
    <property type="protein sequence ID" value="GAV58191.1"/>
    <property type="molecule type" value="Genomic_DNA"/>
</dbReference>
<feature type="region of interest" description="Disordered" evidence="1">
    <location>
        <begin position="56"/>
        <end position="82"/>
    </location>
</feature>
<accession>A0A1Q3AR34</accession>